<keyword evidence="8" id="KW-0234">DNA repair</keyword>
<dbReference type="GO" id="GO:1903461">
    <property type="term" value="P:Okazaki fragment processing involved in mitotic DNA replication"/>
    <property type="evidence" value="ECO:0007669"/>
    <property type="project" value="TreeGrafter"/>
</dbReference>
<dbReference type="PaxDb" id="121845-A0A3Q0JBP8"/>
<keyword evidence="12" id="KW-1185">Reference proteome</keyword>
<dbReference type="InterPro" id="IPR012340">
    <property type="entry name" value="NA-bd_OB-fold"/>
</dbReference>
<proteinExistence type="inferred from homology"/>
<dbReference type="Pfam" id="PF04675">
    <property type="entry name" value="DNA_ligase_A_N"/>
    <property type="match status" value="1"/>
</dbReference>
<dbReference type="STRING" id="121845.A0A3Q0JBP8"/>
<keyword evidence="4" id="KW-0547">Nucleotide-binding</keyword>
<keyword evidence="2 13" id="KW-0436">Ligase</keyword>
<dbReference type="GO" id="GO:0006281">
    <property type="term" value="P:DNA repair"/>
    <property type="evidence" value="ECO:0007669"/>
    <property type="project" value="UniProtKB-KW"/>
</dbReference>
<organism evidence="12 13">
    <name type="scientific">Diaphorina citri</name>
    <name type="common">Asian citrus psyllid</name>
    <dbReference type="NCBI Taxonomy" id="121845"/>
    <lineage>
        <taxon>Eukaryota</taxon>
        <taxon>Metazoa</taxon>
        <taxon>Ecdysozoa</taxon>
        <taxon>Arthropoda</taxon>
        <taxon>Hexapoda</taxon>
        <taxon>Insecta</taxon>
        <taxon>Pterygota</taxon>
        <taxon>Neoptera</taxon>
        <taxon>Paraneoptera</taxon>
        <taxon>Hemiptera</taxon>
        <taxon>Sternorrhyncha</taxon>
        <taxon>Psylloidea</taxon>
        <taxon>Psyllidae</taxon>
        <taxon>Diaphorininae</taxon>
        <taxon>Diaphorina</taxon>
    </lineage>
</organism>
<dbReference type="SUPFAM" id="SSF56091">
    <property type="entry name" value="DNA ligase/mRNA capping enzyme, catalytic domain"/>
    <property type="match status" value="2"/>
</dbReference>
<dbReference type="Proteomes" id="UP000079169">
    <property type="component" value="Unplaced"/>
</dbReference>
<evidence type="ECO:0000256" key="2">
    <source>
        <dbReference type="ARBA" id="ARBA00022598"/>
    </source>
</evidence>
<dbReference type="GO" id="GO:0005524">
    <property type="term" value="F:ATP binding"/>
    <property type="evidence" value="ECO:0007669"/>
    <property type="project" value="UniProtKB-KW"/>
</dbReference>
<dbReference type="CDD" id="cd07900">
    <property type="entry name" value="Adenylation_DNA_ligase_I_Euk"/>
    <property type="match status" value="1"/>
</dbReference>
<evidence type="ECO:0000313" key="12">
    <source>
        <dbReference type="Proteomes" id="UP000079169"/>
    </source>
</evidence>
<evidence type="ECO:0000256" key="7">
    <source>
        <dbReference type="ARBA" id="ARBA00023172"/>
    </source>
</evidence>
<evidence type="ECO:0000256" key="10">
    <source>
        <dbReference type="SAM" id="MobiDB-lite"/>
    </source>
</evidence>
<dbReference type="PANTHER" id="PTHR45674:SF4">
    <property type="entry name" value="DNA LIGASE 1"/>
    <property type="match status" value="1"/>
</dbReference>
<dbReference type="Gene3D" id="1.10.3260.10">
    <property type="entry name" value="DNA ligase, ATP-dependent, N-terminal domain"/>
    <property type="match status" value="2"/>
</dbReference>
<evidence type="ECO:0000256" key="8">
    <source>
        <dbReference type="ARBA" id="ARBA00023204"/>
    </source>
</evidence>
<sequence length="773" mass="86689">MSVQKVFRGFFGVTKKLNFYSKFNNYCVFPNKIMSQRCITAFFTVTSKKPANEQSQSTPQDNSIDDSPVKLTKRRSRVQIASESEDETETHEKASSNGSNKDENLEDKENGTKSDSDENESASAKTTEKKSPRQSKAKRKKSESDLDSPNDEKSPARSPKRKKSKTTDSPTAEEKASPKKKSPRGKSPEKATGKSPVKDSKSPERKKSPEKAAPKKSPKVKSDPKKQNGKKSAKKSPERKVEEAKSSVSLTGSTVKGAEYNPHQSNYHPIDDASWKHGEKVPYLALCRTLQEIEAISARLKIIEILANYFRSVIVLSPQDLLPSVYLCLNKLAPAYEAVELGVAEGNLMKAISQCTGRTLAQLKADANSVGDLGLVAERSRSNQRVMFQPAPLTVATVFDKLKDIAGMTGQASVSRKIDKIQSLFVACRHCEARYLIRSLAGKLRIGLAEQSVLQVCILSDLWLGNCECPNYNLIVPTLLEKGIHALPDHCKLTPGVPLRPMLAHPTKGIHEVLKRFDNVEFTCEWKYDGERAECPNYNLIVPTLLEKGMHALPDHCKLTPGVPLRPMLAHPTKGIHEVLKRFDNVEFTCEWKYDGERAQVNNTDAVEADITVQVCVFLFDLLYLNGEPLVREPFYKRRETIPPLRNRKLRKRFPLRNRKLWKRKLRNATSLDTTDMDKVQEFLDESVKGNCEGLMVKTLTKDATYEIAKRSHNWLKLKKDYLEGVGDTLDVVVLGGYLGRGKRTGLYGGFLLACYDPENEQFQSLCKVSDSY</sequence>
<protein>
    <submittedName>
        <fullName evidence="13">LOW QUALITY PROTEIN: DNA ligase 1</fullName>
    </submittedName>
</protein>
<dbReference type="GO" id="GO:0003677">
    <property type="term" value="F:DNA binding"/>
    <property type="evidence" value="ECO:0007669"/>
    <property type="project" value="InterPro"/>
</dbReference>
<dbReference type="PANTHER" id="PTHR45674">
    <property type="entry name" value="DNA LIGASE 1/3 FAMILY MEMBER"/>
    <property type="match status" value="1"/>
</dbReference>
<evidence type="ECO:0000256" key="9">
    <source>
        <dbReference type="ARBA" id="ARBA00023306"/>
    </source>
</evidence>
<keyword evidence="7" id="KW-0233">DNA recombination</keyword>
<dbReference type="SUPFAM" id="SSF117018">
    <property type="entry name" value="ATP-dependent DNA ligase DNA-binding domain"/>
    <property type="match status" value="1"/>
</dbReference>
<evidence type="ECO:0000256" key="3">
    <source>
        <dbReference type="ARBA" id="ARBA00022618"/>
    </source>
</evidence>
<dbReference type="InterPro" id="IPR012308">
    <property type="entry name" value="DNA_ligase_ATP-dep_N"/>
</dbReference>
<keyword evidence="9" id="KW-0131">Cell cycle</keyword>
<evidence type="ECO:0000313" key="13">
    <source>
        <dbReference type="RefSeq" id="XP_026684150.1"/>
    </source>
</evidence>
<feature type="compositionally biased region" description="Basic and acidic residues" evidence="10">
    <location>
        <begin position="186"/>
        <end position="213"/>
    </location>
</feature>
<feature type="compositionally biased region" description="Basic and acidic residues" evidence="10">
    <location>
        <begin position="235"/>
        <end position="245"/>
    </location>
</feature>
<dbReference type="InterPro" id="IPR016059">
    <property type="entry name" value="DNA_ligase_ATP-dep_CS"/>
</dbReference>
<feature type="region of interest" description="Disordered" evidence="10">
    <location>
        <begin position="49"/>
        <end position="267"/>
    </location>
</feature>
<dbReference type="Gene3D" id="2.40.50.140">
    <property type="entry name" value="Nucleic acid-binding proteins"/>
    <property type="match status" value="1"/>
</dbReference>
<dbReference type="InterPro" id="IPR050191">
    <property type="entry name" value="ATP-dep_DNA_ligase"/>
</dbReference>
<accession>A0A3Q0JBP8</accession>
<feature type="compositionally biased region" description="Basic residues" evidence="10">
    <location>
        <begin position="132"/>
        <end position="141"/>
    </location>
</feature>
<dbReference type="GO" id="GO:0003910">
    <property type="term" value="F:DNA ligase (ATP) activity"/>
    <property type="evidence" value="ECO:0007669"/>
    <property type="project" value="InterPro"/>
</dbReference>
<dbReference type="FunFam" id="1.10.3260.10:FF:000001">
    <property type="entry name" value="DNA ligase"/>
    <property type="match status" value="1"/>
</dbReference>
<dbReference type="GO" id="GO:0005739">
    <property type="term" value="C:mitochondrion"/>
    <property type="evidence" value="ECO:0007669"/>
    <property type="project" value="TreeGrafter"/>
</dbReference>
<feature type="compositionally biased region" description="Basic and acidic residues" evidence="10">
    <location>
        <begin position="90"/>
        <end position="116"/>
    </location>
</feature>
<dbReference type="GO" id="GO:0005634">
    <property type="term" value="C:nucleus"/>
    <property type="evidence" value="ECO:0007669"/>
    <property type="project" value="TreeGrafter"/>
</dbReference>
<dbReference type="Pfam" id="PF01068">
    <property type="entry name" value="DNA_ligase_A_M"/>
    <property type="match status" value="3"/>
</dbReference>
<feature type="compositionally biased region" description="Polar residues" evidence="10">
    <location>
        <begin position="49"/>
        <end position="62"/>
    </location>
</feature>
<evidence type="ECO:0000256" key="5">
    <source>
        <dbReference type="ARBA" id="ARBA00022763"/>
    </source>
</evidence>
<evidence type="ECO:0000256" key="1">
    <source>
        <dbReference type="ARBA" id="ARBA00007572"/>
    </source>
</evidence>
<dbReference type="Gene3D" id="3.30.470.30">
    <property type="entry name" value="DNA ligase/mRNA capping enzyme"/>
    <property type="match status" value="2"/>
</dbReference>
<comment type="similarity">
    <text evidence="1">Belongs to the ATP-dependent DNA ligase family.</text>
</comment>
<dbReference type="RefSeq" id="XP_026684150.1">
    <property type="nucleotide sequence ID" value="XM_026828349.1"/>
</dbReference>
<evidence type="ECO:0000259" key="11">
    <source>
        <dbReference type="PROSITE" id="PS50160"/>
    </source>
</evidence>
<keyword evidence="6" id="KW-0067">ATP-binding</keyword>
<dbReference type="PROSITE" id="PS50160">
    <property type="entry name" value="DNA_LIGASE_A3"/>
    <property type="match status" value="1"/>
</dbReference>
<dbReference type="PROSITE" id="PS00333">
    <property type="entry name" value="DNA_LIGASE_A2"/>
    <property type="match status" value="1"/>
</dbReference>
<dbReference type="GO" id="GO:0006310">
    <property type="term" value="P:DNA recombination"/>
    <property type="evidence" value="ECO:0007669"/>
    <property type="project" value="UniProtKB-KW"/>
</dbReference>
<evidence type="ECO:0000256" key="6">
    <source>
        <dbReference type="ARBA" id="ARBA00022840"/>
    </source>
</evidence>
<dbReference type="SUPFAM" id="SSF50249">
    <property type="entry name" value="Nucleic acid-binding proteins"/>
    <property type="match status" value="1"/>
</dbReference>
<dbReference type="Gene3D" id="3.30.1490.70">
    <property type="match status" value="1"/>
</dbReference>
<evidence type="ECO:0000256" key="4">
    <source>
        <dbReference type="ARBA" id="ARBA00022741"/>
    </source>
</evidence>
<dbReference type="PROSITE" id="PS00697">
    <property type="entry name" value="DNA_LIGASE_A1"/>
    <property type="match status" value="2"/>
</dbReference>
<name>A0A3Q0JBP8_DIACI</name>
<feature type="domain" description="ATP-dependent DNA ligase family profile" evidence="11">
    <location>
        <begin position="608"/>
        <end position="757"/>
    </location>
</feature>
<keyword evidence="3" id="KW-0132">Cell division</keyword>
<dbReference type="KEGG" id="dci:103515753"/>
<dbReference type="InterPro" id="IPR012310">
    <property type="entry name" value="DNA_ligase_ATP-dep_cent"/>
</dbReference>
<keyword evidence="5" id="KW-0227">DNA damage</keyword>
<dbReference type="InterPro" id="IPR036599">
    <property type="entry name" value="DNA_ligase_N_sf"/>
</dbReference>
<reference evidence="13" key="1">
    <citation type="submission" date="2025-08" db="UniProtKB">
        <authorList>
            <consortium name="RefSeq"/>
        </authorList>
    </citation>
    <scope>IDENTIFICATION</scope>
</reference>
<dbReference type="GO" id="GO:0051301">
    <property type="term" value="P:cell division"/>
    <property type="evidence" value="ECO:0007669"/>
    <property type="project" value="UniProtKB-KW"/>
</dbReference>
<dbReference type="GeneID" id="103515753"/>
<dbReference type="CTD" id="37791"/>
<dbReference type="AlphaFoldDB" id="A0A3Q0JBP8"/>
<gene>
    <name evidence="13" type="primary">LOC103515753</name>
</gene>